<accession>A0A1H1U1A4</accession>
<dbReference type="STRING" id="117157.SAMN04489717_3421"/>
<organism evidence="1 2">
    <name type="scientific">Actinopolymorpha singaporensis</name>
    <dbReference type="NCBI Taxonomy" id="117157"/>
    <lineage>
        <taxon>Bacteria</taxon>
        <taxon>Bacillati</taxon>
        <taxon>Actinomycetota</taxon>
        <taxon>Actinomycetes</taxon>
        <taxon>Propionibacteriales</taxon>
        <taxon>Actinopolymorphaceae</taxon>
        <taxon>Actinopolymorpha</taxon>
    </lineage>
</organism>
<name>A0A1H1U1A4_9ACTN</name>
<keyword evidence="2" id="KW-1185">Reference proteome</keyword>
<evidence type="ECO:0000313" key="2">
    <source>
        <dbReference type="Proteomes" id="UP000198983"/>
    </source>
</evidence>
<evidence type="ECO:0000313" key="1">
    <source>
        <dbReference type="EMBL" id="SDS66154.1"/>
    </source>
</evidence>
<sequence length="183" mass="19562">MTPYWTDKGNLTLDVGNHTDRLHSVHIMRDLPQISYDDGSLDLHISVPLTAVVPQPATGSSALRLTQNTDADSAVTLPAVLTPAETTAAAGTILSARHHGELDPGRWSVEVRLTANTAFVRLPATITTTPDGTPAVEALSLPTRRTPGAKGSAPDGDVWKRPVRTGRRLAGRIRRWARSSAGH</sequence>
<proteinExistence type="predicted"/>
<reference evidence="1 2" key="1">
    <citation type="submission" date="2016-10" db="EMBL/GenBank/DDBJ databases">
        <authorList>
            <person name="de Groot N.N."/>
        </authorList>
    </citation>
    <scope>NUCLEOTIDE SEQUENCE [LARGE SCALE GENOMIC DNA]</scope>
    <source>
        <strain evidence="1 2">DSM 22024</strain>
    </source>
</reference>
<dbReference type="RefSeq" id="WP_157728594.1">
    <property type="nucleotide sequence ID" value="NZ_LT629732.1"/>
</dbReference>
<gene>
    <name evidence="1" type="ORF">SAMN04489717_3421</name>
</gene>
<dbReference type="EMBL" id="LT629732">
    <property type="protein sequence ID" value="SDS66154.1"/>
    <property type="molecule type" value="Genomic_DNA"/>
</dbReference>
<dbReference type="Proteomes" id="UP000198983">
    <property type="component" value="Chromosome I"/>
</dbReference>
<dbReference type="AlphaFoldDB" id="A0A1H1U1A4"/>
<protein>
    <submittedName>
        <fullName evidence="1">Uncharacterized protein</fullName>
    </submittedName>
</protein>